<dbReference type="GeneID" id="18388478"/>
<keyword evidence="2" id="KW-1185">Reference proteome</keyword>
<reference evidence="1 2" key="1">
    <citation type="submission" date="2013-01" db="EMBL/GenBank/DDBJ databases">
        <title>Genome sequence of type 2 cypovirus, Inachis io cypovirus 2.</title>
        <authorList>
            <person name="Rao S."/>
            <person name="Carner G.G."/>
            <person name="Sutton G."/>
            <person name="Mertens P.P.C."/>
        </authorList>
    </citation>
    <scope>NUCLEOTIDE SEQUENCE [LARGE SCALE GENOMIC DNA]</scope>
</reference>
<accession>W6EJ15</accession>
<proteinExistence type="predicted"/>
<dbReference type="EMBL" id="KC588371">
    <property type="protein sequence ID" value="AHJ14796.1"/>
    <property type="molecule type" value="Genomic_RNA"/>
</dbReference>
<organism evidence="1 2">
    <name type="scientific">Inachis io cypovirus 2</name>
    <dbReference type="NCBI Taxonomy" id="1382295"/>
    <lineage>
        <taxon>Viruses</taxon>
        <taxon>Riboviria</taxon>
        <taxon>Orthornavirae</taxon>
        <taxon>Duplornaviricota</taxon>
        <taxon>Resentoviricetes</taxon>
        <taxon>Reovirales</taxon>
        <taxon>Spinareoviridae</taxon>
        <taxon>Cypovirus</taxon>
        <taxon>Cypovirus inachidis</taxon>
        <taxon>Cypovirus 2</taxon>
    </lineage>
</organism>
<evidence type="ECO:0000313" key="1">
    <source>
        <dbReference type="EMBL" id="AHJ14796.1"/>
    </source>
</evidence>
<evidence type="ECO:0000313" key="2">
    <source>
        <dbReference type="Proteomes" id="UP000095968"/>
    </source>
</evidence>
<dbReference type="KEGG" id="vg:18388478"/>
<sequence length="591" mass="67920">MAYPAQGYVLDERFNFEYAIKLLREADINGETKDKVSVAELRDFIIKEAQDEQFAVRERPLPPAQVRGISARVTVCPINSILCQLFCGDGFYAQSFIKLMAIGQMYANQITAEAFTVEEGQFYVNEGGIGPDSTKYPTAHVAPLMEAFRRCANAMDSTIDPHGTIQQLYALMEETTHMETWFMDPSVITPRQITSSIQNWNLFAAFVDMSEPNPVFPVATWQKLLDILRAVVLTFITSVSSTAVFDEGPPLQISFLLPSYQLTNPRLVNFTRSYQNLRQQYISWILRTVFIPFLERLRRFIVGNNARIARTTFAGEKKVAIPYFGDDREMKTNNTIQVVDKRGRANYDAYKYTLENHLLFGEDGRRPRMFTKTLVQNDDLSTFHVQIFNSFTDTIYGTNKNVTAAYDTMSALVAKYTPINYNTLIVESLDDYNRINLKTGDISQVAVWFLTEYSRPYVYFGVASLYLLDDTIIAYTVHTNVGRYHEGEKTFAFEECTAMHMFNILYSLQVCLDPEAFLTNGEMDKHEYTLDYRVWREALSQELKTCWRPLCDHYARRNVQDTPTVAMAEMKELMGAYPYTAIYKFEDVHTA</sequence>
<dbReference type="RefSeq" id="YP_009002594.1">
    <property type="nucleotide sequence ID" value="NC_023493.1"/>
</dbReference>
<dbReference type="Proteomes" id="UP000095968">
    <property type="component" value="Genome"/>
</dbReference>
<name>W6EJ15_9REOV</name>
<protein>
    <submittedName>
        <fullName evidence="1">Uncharacterized protein</fullName>
    </submittedName>
</protein>
<dbReference type="OrthoDB" id="32563at10239"/>